<reference evidence="4" key="1">
    <citation type="submission" date="2020-05" db="EMBL/GenBank/DDBJ databases">
        <authorList>
            <person name="Chiriac C."/>
            <person name="Salcher M."/>
            <person name="Ghai R."/>
            <person name="Kavagutti S V."/>
        </authorList>
    </citation>
    <scope>NUCLEOTIDE SEQUENCE</scope>
</reference>
<dbReference type="Pfam" id="PF10646">
    <property type="entry name" value="Germane"/>
    <property type="match status" value="1"/>
</dbReference>
<dbReference type="AlphaFoldDB" id="A0A6J6Y435"/>
<dbReference type="EMBL" id="CAFBMT010000021">
    <property type="protein sequence ID" value="CAB4949955.1"/>
    <property type="molecule type" value="Genomic_DNA"/>
</dbReference>
<name>A0A6J6Y435_9ZZZZ</name>
<dbReference type="EMBL" id="CAESGF010000012">
    <property type="protein sequence ID" value="CAB4364329.1"/>
    <property type="molecule type" value="Genomic_DNA"/>
</dbReference>
<dbReference type="EMBL" id="CAFAAV010000009">
    <property type="protein sequence ID" value="CAB4802833.1"/>
    <property type="molecule type" value="Genomic_DNA"/>
</dbReference>
<evidence type="ECO:0000313" key="3">
    <source>
        <dbReference type="EMBL" id="CAB4733211.1"/>
    </source>
</evidence>
<accession>A0A6J6Y435</accession>
<sequence length="206" mass="21158">MNRIMRSVAAAVAGLVVLSACGISADADPRDIAAVNQLPLGIDSDSNAGAATGAAKIYLLAPEVVGESTTLQAVARDVDETPTDLLNSLFAGPNAGENDQQLRTDLPQGLALLSAQIRAGVLVIDVSKELQQLSGQVLISAVAQLVFTGSELSGVRSVKILVEGADQQWPSGNGEAQSDALTIYDYPGLVQSAQPAYPAIPTPAQP</sequence>
<dbReference type="InterPro" id="IPR019606">
    <property type="entry name" value="GerMN"/>
</dbReference>
<dbReference type="EMBL" id="CAEZYF010000015">
    <property type="protein sequence ID" value="CAB4733211.1"/>
    <property type="molecule type" value="Genomic_DNA"/>
</dbReference>
<evidence type="ECO:0000259" key="1">
    <source>
        <dbReference type="SMART" id="SM00909"/>
    </source>
</evidence>
<feature type="domain" description="GerMN" evidence="1">
    <location>
        <begin position="82"/>
        <end position="171"/>
    </location>
</feature>
<protein>
    <submittedName>
        <fullName evidence="4">Unannotated protein</fullName>
    </submittedName>
</protein>
<dbReference type="EMBL" id="CAFBOL010000004">
    <property type="protein sequence ID" value="CAB4972706.1"/>
    <property type="molecule type" value="Genomic_DNA"/>
</dbReference>
<dbReference type="SMART" id="SM00909">
    <property type="entry name" value="Germane"/>
    <property type="match status" value="1"/>
</dbReference>
<evidence type="ECO:0000313" key="5">
    <source>
        <dbReference type="EMBL" id="CAB4949955.1"/>
    </source>
</evidence>
<proteinExistence type="predicted"/>
<dbReference type="PROSITE" id="PS51257">
    <property type="entry name" value="PROKAR_LIPOPROTEIN"/>
    <property type="match status" value="1"/>
</dbReference>
<evidence type="ECO:0000313" key="4">
    <source>
        <dbReference type="EMBL" id="CAB4802833.1"/>
    </source>
</evidence>
<gene>
    <name evidence="3" type="ORF">UFOPK2656_02280</name>
    <name evidence="4" type="ORF">UFOPK3099_00220</name>
    <name evidence="5" type="ORF">UFOPK3651_02775</name>
    <name evidence="6" type="ORF">UFOPK3931_00260</name>
    <name evidence="2" type="ORF">UFOPK4189_02092</name>
</gene>
<evidence type="ECO:0000313" key="6">
    <source>
        <dbReference type="EMBL" id="CAB4972706.1"/>
    </source>
</evidence>
<organism evidence="4">
    <name type="scientific">freshwater metagenome</name>
    <dbReference type="NCBI Taxonomy" id="449393"/>
    <lineage>
        <taxon>unclassified sequences</taxon>
        <taxon>metagenomes</taxon>
        <taxon>ecological metagenomes</taxon>
    </lineage>
</organism>
<evidence type="ECO:0000313" key="2">
    <source>
        <dbReference type="EMBL" id="CAB4364329.1"/>
    </source>
</evidence>